<evidence type="ECO:0000259" key="1">
    <source>
        <dbReference type="Pfam" id="PF11784"/>
    </source>
</evidence>
<evidence type="ECO:0000313" key="6">
    <source>
        <dbReference type="Proteomes" id="UP000250443"/>
    </source>
</evidence>
<evidence type="ECO:0000259" key="4">
    <source>
        <dbReference type="Pfam" id="PF18741"/>
    </source>
</evidence>
<dbReference type="GO" id="GO:0004386">
    <property type="term" value="F:helicase activity"/>
    <property type="evidence" value="ECO:0007669"/>
    <property type="project" value="UniProtKB-KW"/>
</dbReference>
<proteinExistence type="predicted"/>
<dbReference type="CDD" id="cd18808">
    <property type="entry name" value="SF1_C_Upf1"/>
    <property type="match status" value="1"/>
</dbReference>
<dbReference type="SUPFAM" id="SSF52980">
    <property type="entry name" value="Restriction endonuclease-like"/>
    <property type="match status" value="1"/>
</dbReference>
<dbReference type="RefSeq" id="WP_083398001.1">
    <property type="nucleotide sequence ID" value="NZ_DALZQD010000042.1"/>
</dbReference>
<dbReference type="InterPro" id="IPR045055">
    <property type="entry name" value="DNA2/NAM7-like"/>
</dbReference>
<name>A0A2X2EEL9_PSELU</name>
<dbReference type="InterPro" id="IPR047187">
    <property type="entry name" value="SF1_C_Upf1"/>
</dbReference>
<dbReference type="Pfam" id="PF13086">
    <property type="entry name" value="AAA_11"/>
    <property type="match status" value="2"/>
</dbReference>
<dbReference type="InterPro" id="IPR025103">
    <property type="entry name" value="DUF4011"/>
</dbReference>
<dbReference type="InterPro" id="IPR041677">
    <property type="entry name" value="DNA2/NAM7_AAA_11"/>
</dbReference>
<dbReference type="Gene3D" id="3.40.960.10">
    <property type="entry name" value="VSR Endonuclease"/>
    <property type="match status" value="1"/>
</dbReference>
<feature type="domain" description="Restriction endonuclease type II-like" evidence="4">
    <location>
        <begin position="1861"/>
        <end position="1958"/>
    </location>
</feature>
<dbReference type="Pfam" id="PF11784">
    <property type="entry name" value="DUF3320"/>
    <property type="match status" value="1"/>
</dbReference>
<dbReference type="PANTHER" id="PTHR10887">
    <property type="entry name" value="DNA2/NAM7 HELICASE FAMILY"/>
    <property type="match status" value="1"/>
</dbReference>
<keyword evidence="5" id="KW-0547">Nucleotide-binding</keyword>
<organism evidence="5 6">
    <name type="scientific">Pseudomonas luteola</name>
    <dbReference type="NCBI Taxonomy" id="47886"/>
    <lineage>
        <taxon>Bacteria</taxon>
        <taxon>Pseudomonadati</taxon>
        <taxon>Pseudomonadota</taxon>
        <taxon>Gammaproteobacteria</taxon>
        <taxon>Pseudomonadales</taxon>
        <taxon>Pseudomonadaceae</taxon>
        <taxon>Pseudomonas</taxon>
    </lineage>
</organism>
<gene>
    <name evidence="5" type="ORF">NCTC11842_01611</name>
</gene>
<accession>A0A2X2EEL9</accession>
<dbReference type="InterPro" id="IPR041679">
    <property type="entry name" value="DNA2/NAM7-like_C"/>
</dbReference>
<feature type="domain" description="DNA2/NAM7 helicase helicase" evidence="2">
    <location>
        <begin position="694"/>
        <end position="757"/>
    </location>
</feature>
<keyword evidence="5" id="KW-0067">ATP-binding</keyword>
<keyword evidence="5" id="KW-0347">Helicase</keyword>
<dbReference type="GeneID" id="300269281"/>
<dbReference type="Gene3D" id="3.40.50.300">
    <property type="entry name" value="P-loop containing nucleotide triphosphate hydrolases"/>
    <property type="match status" value="3"/>
</dbReference>
<evidence type="ECO:0000313" key="5">
    <source>
        <dbReference type="EMBL" id="SPZ05140.1"/>
    </source>
</evidence>
<sequence>MDELELPFVDRDAEVLRVSNEPEPIPTIKIQHTIVSKLNLADYQNAIPVIRELKIINETQQRYHELVLSLSSSPEIFKPTTWHIDSLSPNTHQQIAGLDLALDGALLARLVESEKATLTFTLKAAEEEIASIDAVLELLPRMQWGGLSHIPDMTAAFVQPNDLAVERLLRKAADVLRKSGKSPALDGYAGGAKRAWEIASSIWGAMAGMKIVYSLPPASFEQYGQKVRSPSHITDTGLATCFDLALFFCAALEQAGLNPVLVFTQGHAFAGVWLKAEEFSTTLIDDVTALRKRLKLSELVLFETTLITQSSIPPFSYAVERGAAQVADEEEHTFEMVLDIRRARLQRIKPMASAEAQNINVDVADARHGAELLVEDAPSLPEELEKVEIEDLSKLDPKDRLGRWQRKLLDLSLRNNLLNFKAGKRALKLEAPDPAALEDVLSAGQALKMLPRPDFMDGADPRERALYEQRERQDVRRAHALDGLKRKEVFIGLSGPEMDARLTELYRGARSAMQEGGANTLFLAIGFLSWTPEERAGKKYRAPLVLVPVRLERRSARSGFTLHLHDDEPRFNPTLIEMLREDFELGLGSLEHELPRDESGLNITLIWKTVANLIKDVAGWEVSEEIYLSTFSFAKFLMWKDLSQHADHLRDSAVVQHLLDTPRDAFASDVAFPDAKRLDADYGPDEVFCPLPSDSSQLAAVMAASKGKNFVLIGPPGTGKSQTIANLIAQSIAQGKRVLFVSEKIAALDVVYRRLREIGLGEFCLEVHSSKASKTDVLAQLQTAWEAKGQTDPALWRAEAERLKALRDSLNLYVDCLHKQYPNGLSIFTAIGIVTSNRDLSPIALAWASPHYHSRVEMLALEDLANRLEVNADAVGYTALREHALLGVNQVDWSPKWQAEFMQISRGMIPLAQTLQRAVDRFLEITRLPRMTLTLRGLENLAILSSVLLQAAGHDWRFVLRPDIRTLTMRLGEGCELLSQHQALTARLSAPWPPLLLGKTEEALALLLRRRALTAEFGPTWSAEVLEGLSQAIVLLERLAELQRQLTVSYTEAVETLDVYQLLEHWRRAEQSFWPKSFFGMRKIRETLGKAADSHAAVEVAKDLQTWIDIRAVRKQIDDLILCEQVGQGWQGWRSNPAHLFAAIRLQQTIELQKADAVWTDSGFEPIEQGTLGEALRTDLVRLREIAQMTRELESFQDLRIATDGLWSGLATVVDPVKAALSFQRARAAINAQGTLSEDHELVAAGHCGQAMQQDCLLLKQRASVERSLSELDDLRDMVPGLWQGLRTRQETVRQAIAFQAALAGTIARLATQPEELVACKAALGVLLGDGNALLEPQGSVAFAGEALREALEALNQQHGVMRTVGHFSAEVSALNDPTLDCLLERCEGLIRSEPRLRAWCAWQKVRDEAAAVGLLPLVTALEEQQIAPGTTLLALTVNYARWWLNAVVDQEPAIRTFVSVEHEQRIRDFRALDDRFTALTRDWLRARLCSDLPSQESVTRNSDWGILRHEMGKKSRHMPLRELMSKAPDALAKLTPCLLMSPLSIAQYLAPSATPFDIVVFDEASQIPVWDAIGAMARGRQVVMVGDPKQLPPTSFFDRAESSVEDDDVEADLESILDECISANLPTRNLRWHYRSRHESLIAFSNQRYYESKLITFPSPVTADTAVRLCKVDGVYEKGISRTNPIEARAVVDDLVARLKAPGFHESGQTIGVVTFNGEQQRLIEDLLDKARATDPLLEVFFAESQLEPLFVKNLESVQGDERDIIYFSTTYAKDQAGVMSMNFGPLNRQGGERRLNVAVTRARQELLVFSSLRPELIDLTRTQSVGVRDLKHFLEFAERGPRALAEAVSGSVGGFDSPFEQAVATALNKKGWQVHTQVGVSSFRIDLGVVDPDAPGRYLAGVECDGATYHRSATARDRDKLREQVLRGLGWEILRIWSTDWWIDAQETANRVHSRLTALLEVSRAKRRDLEAKEQAARIAATRDADALAASDNIQREEGALSPEAEAEVPKAVEDAVSPALYARAVDLHSQSGRVEQGVCRDKQIYAESNPEVIPGIDPAAFLNAGYDPTLEQLVAYVIAAEGPVLDQTLARRIARAHGWTRTGARIRDRVLEVARRHHRSHEEPAGEFFWPDNMPTNDLVVARRACPETSGRPVDEICLDELMALARELMADGAIGGEELLCTMAYELGLQKLSAANRLRLSHAIEAVISSSGKKSL</sequence>
<feature type="domain" description="DNA2/NAM7 helicase-like C-terminal" evidence="3">
    <location>
        <begin position="1616"/>
        <end position="1812"/>
    </location>
</feature>
<dbReference type="InterPro" id="IPR011335">
    <property type="entry name" value="Restrct_endonuc-II-like"/>
</dbReference>
<dbReference type="InterPro" id="IPR021754">
    <property type="entry name" value="DUF3320"/>
</dbReference>
<protein>
    <submittedName>
        <fullName evidence="5">DNA helicase-like protein</fullName>
    </submittedName>
</protein>
<dbReference type="FunFam" id="3.40.960.10:FF:000002">
    <property type="entry name" value="DNA helicase related protein"/>
    <property type="match status" value="1"/>
</dbReference>
<evidence type="ECO:0000259" key="2">
    <source>
        <dbReference type="Pfam" id="PF13086"/>
    </source>
</evidence>
<feature type="domain" description="DUF3320" evidence="1">
    <location>
        <begin position="2063"/>
        <end position="2111"/>
    </location>
</feature>
<dbReference type="Pfam" id="PF13195">
    <property type="entry name" value="DUF4011"/>
    <property type="match status" value="1"/>
</dbReference>
<reference evidence="5 6" key="1">
    <citation type="submission" date="2018-06" db="EMBL/GenBank/DDBJ databases">
        <authorList>
            <consortium name="Pathogen Informatics"/>
            <person name="Doyle S."/>
        </authorList>
    </citation>
    <scope>NUCLEOTIDE SEQUENCE [LARGE SCALE GENOMIC DNA]</scope>
    <source>
        <strain evidence="5 6">NCTC11842</strain>
    </source>
</reference>
<dbReference type="Proteomes" id="UP000250443">
    <property type="component" value="Unassembled WGS sequence"/>
</dbReference>
<dbReference type="FunFam" id="3.40.50.300:FF:002063">
    <property type="entry name" value="DNA helicase related protein"/>
    <property type="match status" value="1"/>
</dbReference>
<dbReference type="SUPFAM" id="SSF52540">
    <property type="entry name" value="P-loop containing nucleoside triphosphate hydrolases"/>
    <property type="match status" value="1"/>
</dbReference>
<dbReference type="Pfam" id="PF13087">
    <property type="entry name" value="AAA_12"/>
    <property type="match status" value="1"/>
</dbReference>
<dbReference type="Pfam" id="PF18741">
    <property type="entry name" value="MTES_1575"/>
    <property type="match status" value="1"/>
</dbReference>
<dbReference type="InterPro" id="IPR027417">
    <property type="entry name" value="P-loop_NTPase"/>
</dbReference>
<dbReference type="InterPro" id="IPR049468">
    <property type="entry name" value="Restrct_endonuc-II-like_dom"/>
</dbReference>
<dbReference type="FunFam" id="3.40.50.300:FF:002475">
    <property type="entry name" value="DNA helicase related protein"/>
    <property type="match status" value="1"/>
</dbReference>
<evidence type="ECO:0000259" key="3">
    <source>
        <dbReference type="Pfam" id="PF13087"/>
    </source>
</evidence>
<keyword evidence="5" id="KW-0378">Hydrolase</keyword>
<dbReference type="PANTHER" id="PTHR10887:SF495">
    <property type="entry name" value="HELICASE SENATAXIN ISOFORM X1-RELATED"/>
    <property type="match status" value="1"/>
</dbReference>
<dbReference type="EMBL" id="UAUF01000010">
    <property type="protein sequence ID" value="SPZ05140.1"/>
    <property type="molecule type" value="Genomic_DNA"/>
</dbReference>
<feature type="domain" description="DNA2/NAM7 helicase helicase" evidence="2">
    <location>
        <begin position="1553"/>
        <end position="1596"/>
    </location>
</feature>